<protein>
    <submittedName>
        <fullName evidence="1">Uncharacterized protein</fullName>
    </submittedName>
</protein>
<name>A0A7W4W0Y9_9ACTN</name>
<dbReference type="AlphaFoldDB" id="A0A7W4W0Y9"/>
<proteinExistence type="predicted"/>
<dbReference type="InterPro" id="IPR013324">
    <property type="entry name" value="RNA_pol_sigma_r3/r4-like"/>
</dbReference>
<dbReference type="SUPFAM" id="SSF88659">
    <property type="entry name" value="Sigma3 and sigma4 domains of RNA polymerase sigma factors"/>
    <property type="match status" value="1"/>
</dbReference>
<keyword evidence="2" id="KW-1185">Reference proteome</keyword>
<sequence>MSQTTHDWSLLDCPGVEDVIERAAAKVARQYALDEDDLRQIARLRLCDMETNLPECVPDNLGMLHYRLVQDLADLARVEAGQRDRRESMDAWSDELRAFREAKSQADERCDGEVLVGAEGTIAGWLPVVWGAGYDWRIRVDVLAAWMADVKVAWAKVKLTPKQHGALLLHCGLGWSQLDIARNQGVTQQAVSVRIKAGMSKVMEALGDRSAPGAVELSQVA</sequence>
<dbReference type="RefSeq" id="WP_183594909.1">
    <property type="nucleotide sequence ID" value="NZ_JACHWR010000004.1"/>
</dbReference>
<gene>
    <name evidence="1" type="ORF">FHU40_004745</name>
</gene>
<evidence type="ECO:0000313" key="2">
    <source>
        <dbReference type="Proteomes" id="UP000589626"/>
    </source>
</evidence>
<evidence type="ECO:0000313" key="1">
    <source>
        <dbReference type="EMBL" id="MBB3044892.1"/>
    </source>
</evidence>
<accession>A0A7W4W0Y9</accession>
<organism evidence="1 2">
    <name type="scientific">Nocardioides soli</name>
    <dbReference type="NCBI Taxonomy" id="1036020"/>
    <lineage>
        <taxon>Bacteria</taxon>
        <taxon>Bacillati</taxon>
        <taxon>Actinomycetota</taxon>
        <taxon>Actinomycetes</taxon>
        <taxon>Propionibacteriales</taxon>
        <taxon>Nocardioidaceae</taxon>
        <taxon>Nocardioides</taxon>
    </lineage>
</organism>
<dbReference type="Proteomes" id="UP000589626">
    <property type="component" value="Unassembled WGS sequence"/>
</dbReference>
<reference evidence="1 2" key="1">
    <citation type="submission" date="2020-08" db="EMBL/GenBank/DDBJ databases">
        <title>Sequencing the genomes of 1000 actinobacteria strains.</title>
        <authorList>
            <person name="Klenk H.-P."/>
        </authorList>
    </citation>
    <scope>NUCLEOTIDE SEQUENCE [LARGE SCALE GENOMIC DNA]</scope>
    <source>
        <strain evidence="1 2">DSM 105498</strain>
    </source>
</reference>
<comment type="caution">
    <text evidence="1">The sequence shown here is derived from an EMBL/GenBank/DDBJ whole genome shotgun (WGS) entry which is preliminary data.</text>
</comment>
<dbReference type="EMBL" id="JACHWR010000004">
    <property type="protein sequence ID" value="MBB3044892.1"/>
    <property type="molecule type" value="Genomic_DNA"/>
</dbReference>